<organism evidence="1 2">
    <name type="scientific">Lampropedia puyangensis</name>
    <dbReference type="NCBI Taxonomy" id="1330072"/>
    <lineage>
        <taxon>Bacteria</taxon>
        <taxon>Pseudomonadati</taxon>
        <taxon>Pseudomonadota</taxon>
        <taxon>Betaproteobacteria</taxon>
        <taxon>Burkholderiales</taxon>
        <taxon>Comamonadaceae</taxon>
        <taxon>Lampropedia</taxon>
    </lineage>
</organism>
<dbReference type="InterPro" id="IPR016155">
    <property type="entry name" value="Mopterin_synth/thiamin_S_b"/>
</dbReference>
<keyword evidence="2" id="KW-1185">Reference proteome</keyword>
<evidence type="ECO:0000313" key="1">
    <source>
        <dbReference type="EMBL" id="THT98438.1"/>
    </source>
</evidence>
<dbReference type="Proteomes" id="UP000308917">
    <property type="component" value="Unassembled WGS sequence"/>
</dbReference>
<reference evidence="1 2" key="1">
    <citation type="journal article" date="2015" name="Antonie Van Leeuwenhoek">
        <title>Lampropedia puyangensis sp. nov., isolated from symptomatic bark of Populus ? euramericana canker and emended description of Lampropedia hyalina (Ehrenberg 1832) Lee et al. 2004.</title>
        <authorList>
            <person name="Li Y."/>
            <person name="Wang T."/>
            <person name="Piao C.G."/>
            <person name="Wang L.F."/>
            <person name="Tian G.Z."/>
            <person name="Zhu T.H."/>
            <person name="Guo M.W."/>
        </authorList>
    </citation>
    <scope>NUCLEOTIDE SEQUENCE [LARGE SCALE GENOMIC DNA]</scope>
    <source>
        <strain evidence="1 2">2-bin</strain>
    </source>
</reference>
<dbReference type="SUPFAM" id="SSF54285">
    <property type="entry name" value="MoaD/ThiS"/>
    <property type="match status" value="1"/>
</dbReference>
<dbReference type="OrthoDB" id="9801945at2"/>
<name>A0A4S8EVE3_9BURK</name>
<evidence type="ECO:0000313" key="2">
    <source>
        <dbReference type="Proteomes" id="UP000308917"/>
    </source>
</evidence>
<dbReference type="EMBL" id="STFG01000021">
    <property type="protein sequence ID" value="THT98438.1"/>
    <property type="molecule type" value="Genomic_DNA"/>
</dbReference>
<dbReference type="InterPro" id="IPR012675">
    <property type="entry name" value="Beta-grasp_dom_sf"/>
</dbReference>
<dbReference type="Pfam" id="PF02597">
    <property type="entry name" value="ThiS"/>
    <property type="match status" value="1"/>
</dbReference>
<comment type="caution">
    <text evidence="1">The sequence shown here is derived from an EMBL/GenBank/DDBJ whole genome shotgun (WGS) entry which is preliminary data.</text>
</comment>
<protein>
    <submittedName>
        <fullName evidence="1">MoaD/ThiS family protein</fullName>
    </submittedName>
</protein>
<accession>A0A4S8EVE3</accession>
<dbReference type="Gene3D" id="3.10.20.30">
    <property type="match status" value="1"/>
</dbReference>
<gene>
    <name evidence="1" type="ORF">E9531_14605</name>
</gene>
<dbReference type="AlphaFoldDB" id="A0A4S8EVE3"/>
<dbReference type="InterPro" id="IPR003749">
    <property type="entry name" value="ThiS/MoaD-like"/>
</dbReference>
<sequence length="82" mass="9005">MITITYFGNLKQLLPSGEEQLAWTGGTSDELLAQLRARNPDWEQALAPERIFKMAINQQLLHHSVAIKSGDHVAILPPVTGG</sequence>
<dbReference type="CDD" id="cd00754">
    <property type="entry name" value="Ubl_MoaD"/>
    <property type="match status" value="1"/>
</dbReference>
<dbReference type="RefSeq" id="WP_136574510.1">
    <property type="nucleotide sequence ID" value="NZ_STFG01000021.1"/>
</dbReference>
<proteinExistence type="predicted"/>